<protein>
    <submittedName>
        <fullName evidence="1">Uncharacterized protein</fullName>
    </submittedName>
</protein>
<evidence type="ECO:0000313" key="1">
    <source>
        <dbReference type="EMBL" id="ADP77930.1"/>
    </source>
</evidence>
<accession>E3GWG5</accession>
<gene>
    <name evidence="1" type="ordered locus">Mfer_1144</name>
</gene>
<dbReference type="AlphaFoldDB" id="E3GWG5"/>
<dbReference type="EMBL" id="CP002278">
    <property type="protein sequence ID" value="ADP77930.1"/>
    <property type="molecule type" value="Genomic_DNA"/>
</dbReference>
<evidence type="ECO:0000313" key="2">
    <source>
        <dbReference type="Proteomes" id="UP000002315"/>
    </source>
</evidence>
<name>E3GWG5_METFV</name>
<organism evidence="1 2">
    <name type="scientific">Methanothermus fervidus (strain ATCC 43054 / DSM 2088 / JCM 10308 / V24 S)</name>
    <dbReference type="NCBI Taxonomy" id="523846"/>
    <lineage>
        <taxon>Archaea</taxon>
        <taxon>Methanobacteriati</taxon>
        <taxon>Methanobacteriota</taxon>
        <taxon>Methanomada group</taxon>
        <taxon>Methanobacteria</taxon>
        <taxon>Methanobacteriales</taxon>
        <taxon>Methanothermaceae</taxon>
        <taxon>Methanothermus</taxon>
    </lineage>
</organism>
<sequence length="111" mass="12708">MILLVQLINNEIDNANNENKVYAMRSLTDNISNSIILSYSGGNGHKVYLSLPKSICNCQYNIYIKEDEVYCVCGNLKCKSTIFVPVDNVELYANKEYLFENENNKVRVVMQ</sequence>
<dbReference type="STRING" id="523846.Mfer_1144"/>
<reference evidence="1 2" key="1">
    <citation type="journal article" date="2010" name="Stand. Genomic Sci.">
        <title>Complete genome sequence of Methanothermus fervidus type strain (V24S).</title>
        <authorList>
            <person name="Anderson I."/>
            <person name="Djao O.D."/>
            <person name="Misra M."/>
            <person name="Chertkov O."/>
            <person name="Nolan M."/>
            <person name="Lucas S."/>
            <person name="Lapidus A."/>
            <person name="Del Rio T.G."/>
            <person name="Tice H."/>
            <person name="Cheng J.F."/>
            <person name="Tapia R."/>
            <person name="Han C."/>
            <person name="Goodwin L."/>
            <person name="Pitluck S."/>
            <person name="Liolios K."/>
            <person name="Ivanova N."/>
            <person name="Mavromatis K."/>
            <person name="Mikhailova N."/>
            <person name="Pati A."/>
            <person name="Brambilla E."/>
            <person name="Chen A."/>
            <person name="Palaniappan K."/>
            <person name="Land M."/>
            <person name="Hauser L."/>
            <person name="Chang Y.J."/>
            <person name="Jeffries C.D."/>
            <person name="Sikorski J."/>
            <person name="Spring S."/>
            <person name="Rohde M."/>
            <person name="Eichinger K."/>
            <person name="Huber H."/>
            <person name="Wirth R."/>
            <person name="Goker M."/>
            <person name="Detter J.C."/>
            <person name="Woyke T."/>
            <person name="Bristow J."/>
            <person name="Eisen J.A."/>
            <person name="Markowitz V."/>
            <person name="Hugenholtz P."/>
            <person name="Klenk H.P."/>
            <person name="Kyrpides N.C."/>
        </authorList>
    </citation>
    <scope>NUCLEOTIDE SEQUENCE [LARGE SCALE GENOMIC DNA]</scope>
    <source>
        <strain evidence="2">ATCC 43054 / DSM 2088 / JCM 10308 / V24 S</strain>
    </source>
</reference>
<dbReference type="HOGENOM" id="CLU_2152612_0_0_2"/>
<dbReference type="Proteomes" id="UP000002315">
    <property type="component" value="Chromosome"/>
</dbReference>
<dbReference type="KEGG" id="mfv:Mfer_1144"/>
<proteinExistence type="predicted"/>
<keyword evidence="2" id="KW-1185">Reference proteome</keyword>